<name>A0ACB6ZPC9_THEGA</name>
<dbReference type="EMBL" id="MU117977">
    <property type="protein sequence ID" value="KAF9651288.1"/>
    <property type="molecule type" value="Genomic_DNA"/>
</dbReference>
<evidence type="ECO:0000313" key="1">
    <source>
        <dbReference type="EMBL" id="KAF9651288.1"/>
    </source>
</evidence>
<proteinExistence type="predicted"/>
<accession>A0ACB6ZPC9</accession>
<keyword evidence="2" id="KW-1185">Reference proteome</keyword>
<dbReference type="Proteomes" id="UP000886501">
    <property type="component" value="Unassembled WGS sequence"/>
</dbReference>
<reference evidence="1" key="2">
    <citation type="journal article" date="2020" name="Nat. Commun.">
        <title>Large-scale genome sequencing of mycorrhizal fungi provides insights into the early evolution of symbiotic traits.</title>
        <authorList>
            <person name="Miyauchi S."/>
            <person name="Kiss E."/>
            <person name="Kuo A."/>
            <person name="Drula E."/>
            <person name="Kohler A."/>
            <person name="Sanchez-Garcia M."/>
            <person name="Morin E."/>
            <person name="Andreopoulos B."/>
            <person name="Barry K.W."/>
            <person name="Bonito G."/>
            <person name="Buee M."/>
            <person name="Carver A."/>
            <person name="Chen C."/>
            <person name="Cichocki N."/>
            <person name="Clum A."/>
            <person name="Culley D."/>
            <person name="Crous P.W."/>
            <person name="Fauchery L."/>
            <person name="Girlanda M."/>
            <person name="Hayes R.D."/>
            <person name="Keri Z."/>
            <person name="LaButti K."/>
            <person name="Lipzen A."/>
            <person name="Lombard V."/>
            <person name="Magnuson J."/>
            <person name="Maillard F."/>
            <person name="Murat C."/>
            <person name="Nolan M."/>
            <person name="Ohm R.A."/>
            <person name="Pangilinan J."/>
            <person name="Pereira M.F."/>
            <person name="Perotto S."/>
            <person name="Peter M."/>
            <person name="Pfister S."/>
            <person name="Riley R."/>
            <person name="Sitrit Y."/>
            <person name="Stielow J.B."/>
            <person name="Szollosi G."/>
            <person name="Zifcakova L."/>
            <person name="Stursova M."/>
            <person name="Spatafora J.W."/>
            <person name="Tedersoo L."/>
            <person name="Vaario L.M."/>
            <person name="Yamada A."/>
            <person name="Yan M."/>
            <person name="Wang P."/>
            <person name="Xu J."/>
            <person name="Bruns T."/>
            <person name="Baldrian P."/>
            <person name="Vilgalys R."/>
            <person name="Dunand C."/>
            <person name="Henrissat B."/>
            <person name="Grigoriev I.V."/>
            <person name="Hibbett D."/>
            <person name="Nagy L.G."/>
            <person name="Martin F.M."/>
        </authorList>
    </citation>
    <scope>NUCLEOTIDE SEQUENCE</scope>
    <source>
        <strain evidence="1">P2</strain>
    </source>
</reference>
<protein>
    <submittedName>
        <fullName evidence="1">Uncharacterized protein</fullName>
    </submittedName>
</protein>
<evidence type="ECO:0000313" key="2">
    <source>
        <dbReference type="Proteomes" id="UP000886501"/>
    </source>
</evidence>
<comment type="caution">
    <text evidence="1">The sequence shown here is derived from an EMBL/GenBank/DDBJ whole genome shotgun (WGS) entry which is preliminary data.</text>
</comment>
<sequence>MVANKITENVLGTIGTICWTAQIIPQIWKSYRTKSTDGLSDWLVFLWGISGAFLGVYVVVQNLNIPLILQPQIFAFLCAVSWAQCLFYGRKWPLKRCIIYVVTFIALMAGFEAGMIYAVKPPARKGHTAPLKFFSIASPVIIALGLLPQYWEIYKRKEVIGLSMTFMAVDISGGVFSILSLVFKEKFDVFASITYLVVIVMDGAIVIAALVLNPIARRKRAAEAVKSVRMVEAPTAPTNGTGDLNSPEKSDLESGGRPVED</sequence>
<organism evidence="1 2">
    <name type="scientific">Thelephora ganbajun</name>
    <name type="common">Ganba fungus</name>
    <dbReference type="NCBI Taxonomy" id="370292"/>
    <lineage>
        <taxon>Eukaryota</taxon>
        <taxon>Fungi</taxon>
        <taxon>Dikarya</taxon>
        <taxon>Basidiomycota</taxon>
        <taxon>Agaricomycotina</taxon>
        <taxon>Agaricomycetes</taxon>
        <taxon>Thelephorales</taxon>
        <taxon>Thelephoraceae</taxon>
        <taxon>Thelephora</taxon>
    </lineage>
</organism>
<reference evidence="1" key="1">
    <citation type="submission" date="2019-10" db="EMBL/GenBank/DDBJ databases">
        <authorList>
            <consortium name="DOE Joint Genome Institute"/>
            <person name="Kuo A."/>
            <person name="Miyauchi S."/>
            <person name="Kiss E."/>
            <person name="Drula E."/>
            <person name="Kohler A."/>
            <person name="Sanchez-Garcia M."/>
            <person name="Andreopoulos B."/>
            <person name="Barry K.W."/>
            <person name="Bonito G."/>
            <person name="Buee M."/>
            <person name="Carver A."/>
            <person name="Chen C."/>
            <person name="Cichocki N."/>
            <person name="Clum A."/>
            <person name="Culley D."/>
            <person name="Crous P.W."/>
            <person name="Fauchery L."/>
            <person name="Girlanda M."/>
            <person name="Hayes R."/>
            <person name="Keri Z."/>
            <person name="Labutti K."/>
            <person name="Lipzen A."/>
            <person name="Lombard V."/>
            <person name="Magnuson J."/>
            <person name="Maillard F."/>
            <person name="Morin E."/>
            <person name="Murat C."/>
            <person name="Nolan M."/>
            <person name="Ohm R."/>
            <person name="Pangilinan J."/>
            <person name="Pereira M."/>
            <person name="Perotto S."/>
            <person name="Peter M."/>
            <person name="Riley R."/>
            <person name="Sitrit Y."/>
            <person name="Stielow B."/>
            <person name="Szollosi G."/>
            <person name="Zifcakova L."/>
            <person name="Stursova M."/>
            <person name="Spatafora J.W."/>
            <person name="Tedersoo L."/>
            <person name="Vaario L.-M."/>
            <person name="Yamada A."/>
            <person name="Yan M."/>
            <person name="Wang P."/>
            <person name="Xu J."/>
            <person name="Bruns T."/>
            <person name="Baldrian P."/>
            <person name="Vilgalys R."/>
            <person name="Henrissat B."/>
            <person name="Grigoriev I.V."/>
            <person name="Hibbett D."/>
            <person name="Nagy L.G."/>
            <person name="Martin F.M."/>
        </authorList>
    </citation>
    <scope>NUCLEOTIDE SEQUENCE</scope>
    <source>
        <strain evidence="1">P2</strain>
    </source>
</reference>
<gene>
    <name evidence="1" type="ORF">BDM02DRAFT_3111039</name>
</gene>